<reference evidence="1" key="3">
    <citation type="submission" date="2025-09" db="UniProtKB">
        <authorList>
            <consortium name="Ensembl"/>
        </authorList>
    </citation>
    <scope>IDENTIFICATION</scope>
</reference>
<organism evidence="1 2">
    <name type="scientific">Otolemur garnettii</name>
    <name type="common">Small-eared galago</name>
    <name type="synonym">Garnett's greater bushbaby</name>
    <dbReference type="NCBI Taxonomy" id="30611"/>
    <lineage>
        <taxon>Eukaryota</taxon>
        <taxon>Metazoa</taxon>
        <taxon>Chordata</taxon>
        <taxon>Craniata</taxon>
        <taxon>Vertebrata</taxon>
        <taxon>Euteleostomi</taxon>
        <taxon>Mammalia</taxon>
        <taxon>Eutheria</taxon>
        <taxon>Euarchontoglires</taxon>
        <taxon>Primates</taxon>
        <taxon>Strepsirrhini</taxon>
        <taxon>Lorisiformes</taxon>
        <taxon>Galagidae</taxon>
        <taxon>Otolemur</taxon>
    </lineage>
</organism>
<dbReference type="InParanoid" id="H0XZH1"/>
<protein>
    <submittedName>
        <fullName evidence="1">Uncharacterized protein</fullName>
    </submittedName>
</protein>
<name>H0XZH1_OTOGA</name>
<proteinExistence type="predicted"/>
<sequence>TSAAGSCLQSLAPSRRLAVPVCTPWSQSVPCRGQAGESSRLPGEPTCCCELPEGFLLGLLSSSSRQR</sequence>
<reference evidence="2" key="1">
    <citation type="submission" date="2011-03" db="EMBL/GenBank/DDBJ databases">
        <title>Version 3 of the genome sequence of Otolemur garnettii (Bushbaby).</title>
        <authorList>
            <consortium name="The Broad Institute Genome Sequencing Platform"/>
            <person name="Di Palma F."/>
            <person name="Johnson J."/>
            <person name="Lander E.S."/>
            <person name="Lindblad-Toh K."/>
            <person name="Jaffe D.B."/>
            <person name="Gnerre S."/>
            <person name="MacCallum I."/>
            <person name="Przybylski D."/>
            <person name="Ribeiro F.J."/>
            <person name="Burton J.N."/>
            <person name="Walker B.J."/>
            <person name="Sharpe T."/>
            <person name="Hall G."/>
        </authorList>
    </citation>
    <scope>NUCLEOTIDE SEQUENCE [LARGE SCALE GENOMIC DNA]</scope>
</reference>
<reference evidence="1" key="2">
    <citation type="submission" date="2025-08" db="UniProtKB">
        <authorList>
            <consortium name="Ensembl"/>
        </authorList>
    </citation>
    <scope>IDENTIFICATION</scope>
</reference>
<dbReference type="AlphaFoldDB" id="H0XZH1"/>
<dbReference type="EMBL" id="AAQR03147419">
    <property type="status" value="NOT_ANNOTATED_CDS"/>
    <property type="molecule type" value="Genomic_DNA"/>
</dbReference>
<accession>H0XZH1</accession>
<evidence type="ECO:0000313" key="1">
    <source>
        <dbReference type="Ensembl" id="ENSOGAP00000021514.1"/>
    </source>
</evidence>
<evidence type="ECO:0000313" key="2">
    <source>
        <dbReference type="Proteomes" id="UP000005225"/>
    </source>
</evidence>
<dbReference type="Ensembl" id="ENSOGAT00000027340.1">
    <property type="protein sequence ID" value="ENSOGAP00000021514.1"/>
    <property type="gene ID" value="ENSOGAG00000033531.1"/>
</dbReference>
<dbReference type="HOGENOM" id="CLU_2819278_0_0_1"/>
<dbReference type="Proteomes" id="UP000005225">
    <property type="component" value="Unassembled WGS sequence"/>
</dbReference>
<keyword evidence="2" id="KW-1185">Reference proteome</keyword>